<organism evidence="6 7">
    <name type="scientific">Rhodopila globiformis</name>
    <name type="common">Rhodopseudomonas globiformis</name>
    <dbReference type="NCBI Taxonomy" id="1071"/>
    <lineage>
        <taxon>Bacteria</taxon>
        <taxon>Pseudomonadati</taxon>
        <taxon>Pseudomonadota</taxon>
        <taxon>Alphaproteobacteria</taxon>
        <taxon>Acetobacterales</taxon>
        <taxon>Acetobacteraceae</taxon>
        <taxon>Rhodopila</taxon>
    </lineage>
</organism>
<feature type="region of interest" description="Disordered" evidence="4">
    <location>
        <begin position="26"/>
        <end position="56"/>
    </location>
</feature>
<dbReference type="EMBL" id="NHRY01000267">
    <property type="protein sequence ID" value="PPQ26673.1"/>
    <property type="molecule type" value="Genomic_DNA"/>
</dbReference>
<keyword evidence="7" id="KW-1185">Reference proteome</keyword>
<dbReference type="PANTHER" id="PTHR44858">
    <property type="entry name" value="TETRATRICOPEPTIDE REPEAT PROTEIN 6"/>
    <property type="match status" value="1"/>
</dbReference>
<evidence type="ECO:0000313" key="7">
    <source>
        <dbReference type="Proteomes" id="UP000239724"/>
    </source>
</evidence>
<dbReference type="PANTHER" id="PTHR44858:SF1">
    <property type="entry name" value="UDP-N-ACETYLGLUCOSAMINE--PEPTIDE N-ACETYLGLUCOSAMINYLTRANSFERASE SPINDLY-RELATED"/>
    <property type="match status" value="1"/>
</dbReference>
<dbReference type="PROSITE" id="PS51257">
    <property type="entry name" value="PROKAR_LIPOPROTEIN"/>
    <property type="match status" value="1"/>
</dbReference>
<protein>
    <submittedName>
        <fullName evidence="6">Uncharacterized protein</fullName>
    </submittedName>
</protein>
<reference evidence="6 7" key="1">
    <citation type="journal article" date="2018" name="Arch. Microbiol.">
        <title>New insights into the metabolic potential of the phototrophic purple bacterium Rhodopila globiformis DSM 161(T) from its draft genome sequence and evidence for a vanadium-dependent nitrogenase.</title>
        <authorList>
            <person name="Imhoff J.F."/>
            <person name="Rahn T."/>
            <person name="Kunzel S."/>
            <person name="Neulinger S.C."/>
        </authorList>
    </citation>
    <scope>NUCLEOTIDE SEQUENCE [LARGE SCALE GENOMIC DNA]</scope>
    <source>
        <strain evidence="6 7">DSM 161</strain>
    </source>
</reference>
<feature type="repeat" description="TPR" evidence="3">
    <location>
        <begin position="132"/>
        <end position="165"/>
    </location>
</feature>
<gene>
    <name evidence="6" type="ORF">CCS01_29355</name>
</gene>
<dbReference type="InterPro" id="IPR050498">
    <property type="entry name" value="Ycf3"/>
</dbReference>
<dbReference type="SUPFAM" id="SSF48452">
    <property type="entry name" value="TPR-like"/>
    <property type="match status" value="1"/>
</dbReference>
<dbReference type="OrthoDB" id="9815010at2"/>
<dbReference type="RefSeq" id="WP_104522416.1">
    <property type="nucleotide sequence ID" value="NZ_NHRY01000267.1"/>
</dbReference>
<feature type="chain" id="PRO_5015703369" evidence="5">
    <location>
        <begin position="24"/>
        <end position="218"/>
    </location>
</feature>
<feature type="signal peptide" evidence="5">
    <location>
        <begin position="1"/>
        <end position="23"/>
    </location>
</feature>
<comment type="caution">
    <text evidence="6">The sequence shown here is derived from an EMBL/GenBank/DDBJ whole genome shotgun (WGS) entry which is preliminary data.</text>
</comment>
<keyword evidence="5" id="KW-0732">Signal</keyword>
<evidence type="ECO:0000313" key="6">
    <source>
        <dbReference type="EMBL" id="PPQ26673.1"/>
    </source>
</evidence>
<dbReference type="Pfam" id="PF13371">
    <property type="entry name" value="TPR_9"/>
    <property type="match status" value="1"/>
</dbReference>
<evidence type="ECO:0000256" key="3">
    <source>
        <dbReference type="PROSITE-ProRule" id="PRU00339"/>
    </source>
</evidence>
<evidence type="ECO:0000256" key="5">
    <source>
        <dbReference type="SAM" id="SignalP"/>
    </source>
</evidence>
<evidence type="ECO:0000256" key="4">
    <source>
        <dbReference type="SAM" id="MobiDB-lite"/>
    </source>
</evidence>
<dbReference type="InterPro" id="IPR011990">
    <property type="entry name" value="TPR-like_helical_dom_sf"/>
</dbReference>
<sequence>MARGRPWLAVAGWLLAACLAAQAQLPADKPPADNPPAVRSPADKPPVGGPQADTPAARRRAAVNRLLDALKTAPDEQAAMMLEEQVQQIWLHAGTPAVTLLISRGLRSLQAGQTDEAVDSLSDAIILQPDDAEAWHQRAIARFHAGDVTGAIRDLEETIKLEPRNFAAFRTLSEIAASRQDWKGAYAAWQKVLEIDPRTPGGEEKLRDLRKHALGEDT</sequence>
<name>A0A2S6MWD1_RHOGL</name>
<dbReference type="SMART" id="SM00028">
    <property type="entry name" value="TPR"/>
    <property type="match status" value="3"/>
</dbReference>
<dbReference type="PROSITE" id="PS50005">
    <property type="entry name" value="TPR"/>
    <property type="match status" value="2"/>
</dbReference>
<evidence type="ECO:0000256" key="2">
    <source>
        <dbReference type="ARBA" id="ARBA00022803"/>
    </source>
</evidence>
<feature type="repeat" description="TPR" evidence="3">
    <location>
        <begin position="98"/>
        <end position="131"/>
    </location>
</feature>
<proteinExistence type="predicted"/>
<keyword evidence="1" id="KW-0677">Repeat</keyword>
<dbReference type="Gene3D" id="1.25.40.10">
    <property type="entry name" value="Tetratricopeptide repeat domain"/>
    <property type="match status" value="1"/>
</dbReference>
<dbReference type="Proteomes" id="UP000239724">
    <property type="component" value="Unassembled WGS sequence"/>
</dbReference>
<keyword evidence="2 3" id="KW-0802">TPR repeat</keyword>
<accession>A0A2S6MWD1</accession>
<evidence type="ECO:0000256" key="1">
    <source>
        <dbReference type="ARBA" id="ARBA00022737"/>
    </source>
</evidence>
<dbReference type="AlphaFoldDB" id="A0A2S6MWD1"/>
<dbReference type="InterPro" id="IPR019734">
    <property type="entry name" value="TPR_rpt"/>
</dbReference>